<dbReference type="EMBL" id="QZFR01000026">
    <property type="protein sequence ID" value="RXV74623.1"/>
    <property type="molecule type" value="Genomic_DNA"/>
</dbReference>
<evidence type="ECO:0000313" key="6">
    <source>
        <dbReference type="EMBL" id="TGY54591.1"/>
    </source>
</evidence>
<dbReference type="Pfam" id="PF01832">
    <property type="entry name" value="Glucosaminidase"/>
    <property type="match status" value="1"/>
</dbReference>
<reference evidence="6 8" key="3">
    <citation type="submission" date="2019-04" db="EMBL/GenBank/DDBJ databases">
        <title>Microbes associate with the intestines of laboratory mice.</title>
        <authorList>
            <person name="Navarre W."/>
            <person name="Wong E."/>
            <person name="Huang K."/>
            <person name="Tropini C."/>
            <person name="Ng K."/>
            <person name="Yu B."/>
        </authorList>
    </citation>
    <scope>NUCLEOTIDE SEQUENCE [LARGE SCALE GENOMIC DNA]</scope>
    <source>
        <strain evidence="6 8">NM26_J9</strain>
    </source>
</reference>
<gene>
    <name evidence="5" type="ORF">D6C19_04830</name>
    <name evidence="6" type="ORF">E5340_07545</name>
    <name evidence="4" type="ORF">FEE40_12325</name>
</gene>
<dbReference type="Gene3D" id="1.10.530.10">
    <property type="match status" value="1"/>
</dbReference>
<evidence type="ECO:0000313" key="8">
    <source>
        <dbReference type="Proteomes" id="UP000306855"/>
    </source>
</evidence>
<dbReference type="Gene3D" id="4.10.80.30">
    <property type="entry name" value="DNA polymerase, domain 6"/>
    <property type="match status" value="1"/>
</dbReference>
<proteinExistence type="inferred from homology"/>
<accession>A0A4Q2AWG1</accession>
<dbReference type="PRINTS" id="PR01002">
    <property type="entry name" value="FLGFLGJ"/>
</dbReference>
<feature type="domain" description="Mannosyl-glycoprotein endo-beta-N-acetylglucosamidase-like" evidence="3">
    <location>
        <begin position="41"/>
        <end position="198"/>
    </location>
</feature>
<dbReference type="Proteomes" id="UP000289316">
    <property type="component" value="Unassembled WGS sequence"/>
</dbReference>
<organism evidence="5 7">
    <name type="scientific">Ligilactobacillus murinus</name>
    <dbReference type="NCBI Taxonomy" id="1622"/>
    <lineage>
        <taxon>Bacteria</taxon>
        <taxon>Bacillati</taxon>
        <taxon>Bacillota</taxon>
        <taxon>Bacilli</taxon>
        <taxon>Lactobacillales</taxon>
        <taxon>Lactobacillaceae</taxon>
        <taxon>Ligilactobacillus</taxon>
    </lineage>
</organism>
<dbReference type="InterPro" id="IPR002901">
    <property type="entry name" value="MGlyc_endo_b_GlcNAc-like_dom"/>
</dbReference>
<dbReference type="PANTHER" id="PTHR33308:SF10">
    <property type="entry name" value="EXO-GLUCOSAMINIDASE LYTG"/>
    <property type="match status" value="1"/>
</dbReference>
<evidence type="ECO:0000313" key="4">
    <source>
        <dbReference type="EMBL" id="QIA90879.1"/>
    </source>
</evidence>
<reference evidence="4 9" key="2">
    <citation type="journal article" date="2019" name="Nat. Med.">
        <title>Preventing dysbiosis of the neonatal mouse intestinal microbiome protects against late-onset sepsis.</title>
        <authorList>
            <person name="Singer J.R."/>
            <person name="Blosser E.G."/>
            <person name="Zindl C.L."/>
            <person name="Silberger D.J."/>
            <person name="Conlan S."/>
            <person name="Laufer V.A."/>
            <person name="DiToro D."/>
            <person name="Deming C."/>
            <person name="Kumar R."/>
            <person name="Morrow C.D."/>
            <person name="Segre J.A."/>
            <person name="Gray M.J."/>
            <person name="Randolph D.A."/>
            <person name="Weaver C.T."/>
        </authorList>
    </citation>
    <scope>NUCLEOTIDE SEQUENCE [LARGE SCALE GENOMIC DNA]</scope>
    <source>
        <strain evidence="4 9">V10</strain>
    </source>
</reference>
<dbReference type="SMART" id="SM00047">
    <property type="entry name" value="LYZ2"/>
    <property type="match status" value="1"/>
</dbReference>
<dbReference type="PANTHER" id="PTHR33308">
    <property type="entry name" value="PEPTIDOGLYCAN HYDROLASE FLGJ"/>
    <property type="match status" value="1"/>
</dbReference>
<evidence type="ECO:0000313" key="7">
    <source>
        <dbReference type="Proteomes" id="UP000289316"/>
    </source>
</evidence>
<evidence type="ECO:0000259" key="3">
    <source>
        <dbReference type="SMART" id="SM00047"/>
    </source>
</evidence>
<dbReference type="InterPro" id="IPR051056">
    <property type="entry name" value="Glycosyl_Hydrolase_73"/>
</dbReference>
<dbReference type="GO" id="GO:0004040">
    <property type="term" value="F:amidase activity"/>
    <property type="evidence" value="ECO:0007669"/>
    <property type="project" value="InterPro"/>
</dbReference>
<evidence type="ECO:0000256" key="1">
    <source>
        <dbReference type="ARBA" id="ARBA00010266"/>
    </source>
</evidence>
<dbReference type="Proteomes" id="UP000463931">
    <property type="component" value="Chromosome"/>
</dbReference>
<dbReference type="RefSeq" id="WP_004049415.1">
    <property type="nucleotide sequence ID" value="NZ_AP025728.1"/>
</dbReference>
<comment type="similarity">
    <text evidence="1">Belongs to the glycosyl hydrolase 73 family.</text>
</comment>
<sequence>MARRKKKNYSQLLFLGFIVLLAVTFLTGMADKYFAIGETPQATISNDEQAKQNFIKQLAPIAQAEQRQYGVLASITLAQAALESDWGKSELSAKYNNLFGIKNPNGSLMTTQEYVDGQWTTIRDTFAVYGSWEDSVKAHTQLFVNGTDWNTDHYGPVLQAKNYEQAAWALQNQGYATDPNYAEKLIALIKQYNLNQYDL</sequence>
<keyword evidence="2" id="KW-0378">Hydrolase</keyword>
<name>A0A4Q2AWG1_9LACO</name>
<dbReference type="Proteomes" id="UP000306855">
    <property type="component" value="Unassembled WGS sequence"/>
</dbReference>
<evidence type="ECO:0000313" key="5">
    <source>
        <dbReference type="EMBL" id="RXV74623.1"/>
    </source>
</evidence>
<evidence type="ECO:0000256" key="2">
    <source>
        <dbReference type="ARBA" id="ARBA00022801"/>
    </source>
</evidence>
<dbReference type="EMBL" id="SRYK01000038">
    <property type="protein sequence ID" value="TGY54591.1"/>
    <property type="molecule type" value="Genomic_DNA"/>
</dbReference>
<protein>
    <submittedName>
        <fullName evidence="5">Mannosyl-glycoprotein endo-beta-N-acetylglucosamidase</fullName>
    </submittedName>
</protein>
<dbReference type="EMBL" id="CP040852">
    <property type="protein sequence ID" value="QIA90879.1"/>
    <property type="molecule type" value="Genomic_DNA"/>
</dbReference>
<dbReference type="AlphaFoldDB" id="A0A4Q2AWG1"/>
<evidence type="ECO:0000313" key="9">
    <source>
        <dbReference type="Proteomes" id="UP000463931"/>
    </source>
</evidence>
<reference evidence="5 7" key="1">
    <citation type="submission" date="2018-09" db="EMBL/GenBank/DDBJ databases">
        <title>Murine metabolic-syndrome-specific gut microbial biobank.</title>
        <authorList>
            <person name="Liu C."/>
        </authorList>
    </citation>
    <scope>NUCLEOTIDE SEQUENCE [LARGE SCALE GENOMIC DNA]</scope>
    <source>
        <strain evidence="5 7">C-30</strain>
    </source>
</reference>
<dbReference type="OrthoDB" id="977752at2"/>